<comment type="caution">
    <text evidence="1">The sequence shown here is derived from an EMBL/GenBank/DDBJ whole genome shotgun (WGS) entry which is preliminary data.</text>
</comment>
<evidence type="ECO:0000313" key="2">
    <source>
        <dbReference type="Proteomes" id="UP001432322"/>
    </source>
</evidence>
<dbReference type="Proteomes" id="UP001432322">
    <property type="component" value="Unassembled WGS sequence"/>
</dbReference>
<protein>
    <submittedName>
        <fullName evidence="1">Uncharacterized protein</fullName>
    </submittedName>
</protein>
<dbReference type="EMBL" id="BTSY01000005">
    <property type="protein sequence ID" value="GMT30053.1"/>
    <property type="molecule type" value="Genomic_DNA"/>
</dbReference>
<accession>A0AAV5WHB7</accession>
<sequence length="117" mass="13020">RYQANFDVENAMHATRQRFEGWSSAFELLNAAFISKVTYHDVLSTYSCPAGIELRDEKMDGWIERARQANPDGNIGLGYDAQYDSPGNCATIGKVDGVEVKTGLCLDIQILERKETG</sequence>
<evidence type="ECO:0000313" key="1">
    <source>
        <dbReference type="EMBL" id="GMT30053.1"/>
    </source>
</evidence>
<dbReference type="PANTHER" id="PTHR31751">
    <property type="entry name" value="SI:CH211-108C17.2-RELATED-RELATED"/>
    <property type="match status" value="1"/>
</dbReference>
<name>A0AAV5WHB7_9BILA</name>
<keyword evidence="2" id="KW-1185">Reference proteome</keyword>
<organism evidence="1 2">
    <name type="scientific">Pristionchus fissidentatus</name>
    <dbReference type="NCBI Taxonomy" id="1538716"/>
    <lineage>
        <taxon>Eukaryota</taxon>
        <taxon>Metazoa</taxon>
        <taxon>Ecdysozoa</taxon>
        <taxon>Nematoda</taxon>
        <taxon>Chromadorea</taxon>
        <taxon>Rhabditida</taxon>
        <taxon>Rhabditina</taxon>
        <taxon>Diplogasteromorpha</taxon>
        <taxon>Diplogasteroidea</taxon>
        <taxon>Neodiplogasteridae</taxon>
        <taxon>Pristionchus</taxon>
    </lineage>
</organism>
<dbReference type="AlphaFoldDB" id="A0AAV5WHB7"/>
<proteinExistence type="predicted"/>
<feature type="non-terminal residue" evidence="1">
    <location>
        <position position="1"/>
    </location>
</feature>
<gene>
    <name evidence="1" type="ORF">PFISCL1PPCAC_21350</name>
</gene>
<dbReference type="PANTHER" id="PTHR31751:SF42">
    <property type="entry name" value="PROTEIN CBG10204"/>
    <property type="match status" value="1"/>
</dbReference>
<reference evidence="1" key="1">
    <citation type="submission" date="2023-10" db="EMBL/GenBank/DDBJ databases">
        <title>Genome assembly of Pristionchus species.</title>
        <authorList>
            <person name="Yoshida K."/>
            <person name="Sommer R.J."/>
        </authorList>
    </citation>
    <scope>NUCLEOTIDE SEQUENCE</scope>
    <source>
        <strain evidence="1">RS5133</strain>
    </source>
</reference>